<evidence type="ECO:0000313" key="3">
    <source>
        <dbReference type="Proteomes" id="UP000198372"/>
    </source>
</evidence>
<feature type="compositionally biased region" description="Low complexity" evidence="1">
    <location>
        <begin position="39"/>
        <end position="56"/>
    </location>
</feature>
<dbReference type="AlphaFoldDB" id="A0A238FMR7"/>
<proteinExistence type="predicted"/>
<organism evidence="2 3">
    <name type="scientific">Microbotryum intermedium</name>
    <dbReference type="NCBI Taxonomy" id="269621"/>
    <lineage>
        <taxon>Eukaryota</taxon>
        <taxon>Fungi</taxon>
        <taxon>Dikarya</taxon>
        <taxon>Basidiomycota</taxon>
        <taxon>Pucciniomycotina</taxon>
        <taxon>Microbotryomycetes</taxon>
        <taxon>Microbotryales</taxon>
        <taxon>Microbotryaceae</taxon>
        <taxon>Microbotryum</taxon>
    </lineage>
</organism>
<dbReference type="EMBL" id="FMSP01000023">
    <property type="protein sequence ID" value="SCV74567.1"/>
    <property type="molecule type" value="Genomic_DNA"/>
</dbReference>
<keyword evidence="3" id="KW-1185">Reference proteome</keyword>
<evidence type="ECO:0000313" key="2">
    <source>
        <dbReference type="EMBL" id="SCV74567.1"/>
    </source>
</evidence>
<name>A0A238FMR7_9BASI</name>
<feature type="region of interest" description="Disordered" evidence="1">
    <location>
        <begin position="29"/>
        <end position="84"/>
    </location>
</feature>
<sequence length="137" mass="15062">MCILCRGHVIIPAVTRTAAARLARDFATPGPLLTPLPPSNSKSSASGASNTDSTSALSNLDSDNDHRPVPRIMSGPKEKDINTDADKIDTIGQLLLDPELKVWYSSNSALHTQKMYRTFQCNLTLCTLPSDYMWQHY</sequence>
<evidence type="ECO:0000256" key="1">
    <source>
        <dbReference type="SAM" id="MobiDB-lite"/>
    </source>
</evidence>
<protein>
    <submittedName>
        <fullName evidence="2">BQ2448_7596 protein</fullName>
    </submittedName>
</protein>
<accession>A0A238FMR7</accession>
<dbReference type="Proteomes" id="UP000198372">
    <property type="component" value="Unassembled WGS sequence"/>
</dbReference>
<reference evidence="3" key="1">
    <citation type="submission" date="2016-09" db="EMBL/GenBank/DDBJ databases">
        <authorList>
            <person name="Jeantristanb JTB J.-T."/>
            <person name="Ricardo R."/>
        </authorList>
    </citation>
    <scope>NUCLEOTIDE SEQUENCE [LARGE SCALE GENOMIC DNA]</scope>
</reference>
<gene>
    <name evidence="2" type="ORF">BQ2448_7596</name>
</gene>